<sequence>MYKVLLIDESDEDMDRFLDYIESQKMSDQLDVVKLLPLSGVDEMLDAIVEERPDAVVVDYKLNDLKTDIDYNVTFNGVDLVEAFLKIKKGFPCFVVTSFDHDAIGNSQDVNIVYSKDLYGRNFTRNAQRDADNRLSLRILRQIEHYHARFAEYKAEYYELLEASRQGDLSATQEERIIELDTFFERSISDAASLPPVIKKRSFQDDLCEFIKKTDELIESVRNSGA</sequence>
<dbReference type="RefSeq" id="WP_308947856.1">
    <property type="nucleotide sequence ID" value="NZ_JARXHW010000001.1"/>
</dbReference>
<protein>
    <recommendedName>
        <fullName evidence="3">Response regulatory domain-containing protein</fullName>
    </recommendedName>
</protein>
<evidence type="ECO:0000313" key="1">
    <source>
        <dbReference type="EMBL" id="MDQ8205899.1"/>
    </source>
</evidence>
<dbReference type="EMBL" id="JARXHW010000001">
    <property type="protein sequence ID" value="MDQ8205899.1"/>
    <property type="molecule type" value="Genomic_DNA"/>
</dbReference>
<evidence type="ECO:0008006" key="3">
    <source>
        <dbReference type="Google" id="ProtNLM"/>
    </source>
</evidence>
<reference evidence="1 2" key="1">
    <citation type="submission" date="2023-04" db="EMBL/GenBank/DDBJ databases">
        <title>A novel bacteria isolated from coastal sediment.</title>
        <authorList>
            <person name="Liu X.-J."/>
            <person name="Du Z.-J."/>
        </authorList>
    </citation>
    <scope>NUCLEOTIDE SEQUENCE [LARGE SCALE GENOMIC DNA]</scope>
    <source>
        <strain evidence="1 2">SDUM461003</strain>
    </source>
</reference>
<evidence type="ECO:0000313" key="2">
    <source>
        <dbReference type="Proteomes" id="UP001225316"/>
    </source>
</evidence>
<organism evidence="1 2">
    <name type="scientific">Thalassobacterium maritimum</name>
    <dbReference type="NCBI Taxonomy" id="3041265"/>
    <lineage>
        <taxon>Bacteria</taxon>
        <taxon>Pseudomonadati</taxon>
        <taxon>Verrucomicrobiota</taxon>
        <taxon>Opitutia</taxon>
        <taxon>Puniceicoccales</taxon>
        <taxon>Coraliomargaritaceae</taxon>
        <taxon>Thalassobacterium</taxon>
    </lineage>
</organism>
<proteinExistence type="predicted"/>
<name>A0ABU1ARM3_9BACT</name>
<keyword evidence="2" id="KW-1185">Reference proteome</keyword>
<comment type="caution">
    <text evidence="1">The sequence shown here is derived from an EMBL/GenBank/DDBJ whole genome shotgun (WGS) entry which is preliminary data.</text>
</comment>
<gene>
    <name evidence="1" type="ORF">QEH52_00120</name>
</gene>
<accession>A0ABU1ARM3</accession>
<dbReference type="Proteomes" id="UP001225316">
    <property type="component" value="Unassembled WGS sequence"/>
</dbReference>
<dbReference type="Gene3D" id="3.40.50.2300">
    <property type="match status" value="1"/>
</dbReference>